<feature type="transmembrane region" description="Helical" evidence="13">
    <location>
        <begin position="103"/>
        <end position="121"/>
    </location>
</feature>
<evidence type="ECO:0000256" key="2">
    <source>
        <dbReference type="ARBA" id="ARBA00004653"/>
    </source>
</evidence>
<evidence type="ECO:0000313" key="14">
    <source>
        <dbReference type="EMBL" id="CAE0668081.1"/>
    </source>
</evidence>
<sequence>MSEMSLSLTGLKFFAVASAIGMILSPVYEVQAFRKEGTGERHPLPYAMIALNSGLWCFYAILKNDWFPMMATNSIGAFAGYIYLSVFSYYSDPEKCRYDARKYALGVLFSEMMVAMALFMTTDQMSSDEQCDYLGMLATSILVMTFASPLIVIVQVCRTRNSSALSRPLSVLGFLCACAWTTYGKLIDDVYVWGPNGLGIMLTAMQLLVIVMYPKRSPGPSDGVSKLPQNGSKRNSRRWGVLRASAHGHDNGHHHHDHAKKGFVLMSLCRLWCCCFFNAFACLFCFCYSLLFLGAGFHWFSFFFCNGNMTRAGQSCLPFSPKAPMARRSARFA</sequence>
<comment type="subcellular location">
    <subcellularLocation>
        <location evidence="1">Cell membrane</location>
        <topology evidence="1">Multi-pass membrane protein</topology>
    </subcellularLocation>
    <subcellularLocation>
        <location evidence="2">Golgi apparatus membrane</location>
        <topology evidence="2">Multi-pass membrane protein</topology>
    </subcellularLocation>
</comment>
<keyword evidence="10 13" id="KW-1133">Transmembrane helix</keyword>
<evidence type="ECO:0000256" key="9">
    <source>
        <dbReference type="ARBA" id="ARBA00022737"/>
    </source>
</evidence>
<protein>
    <recommendedName>
        <fullName evidence="4">Sugar transporter SWEET1</fullName>
    </recommendedName>
</protein>
<keyword evidence="11" id="KW-0333">Golgi apparatus</keyword>
<evidence type="ECO:0000256" key="13">
    <source>
        <dbReference type="SAM" id="Phobius"/>
    </source>
</evidence>
<evidence type="ECO:0000256" key="7">
    <source>
        <dbReference type="ARBA" id="ARBA00022597"/>
    </source>
</evidence>
<gene>
    <name evidence="14" type="ORF">LGLO00237_LOCUS19704</name>
</gene>
<dbReference type="FunFam" id="1.20.1280.290:FF:000007">
    <property type="entry name" value="Bidirectional sugar transporter SWEET7"/>
    <property type="match status" value="1"/>
</dbReference>
<comment type="similarity">
    <text evidence="3">Belongs to the SWEET sugar transporter family.</text>
</comment>
<feature type="transmembrane region" description="Helical" evidence="13">
    <location>
        <begin position="193"/>
        <end position="213"/>
    </location>
</feature>
<dbReference type="InterPro" id="IPR047664">
    <property type="entry name" value="SWEET"/>
</dbReference>
<keyword evidence="6" id="KW-1003">Cell membrane</keyword>
<feature type="transmembrane region" description="Helical" evidence="13">
    <location>
        <begin position="74"/>
        <end position="91"/>
    </location>
</feature>
<dbReference type="GO" id="GO:0005886">
    <property type="term" value="C:plasma membrane"/>
    <property type="evidence" value="ECO:0007669"/>
    <property type="project" value="UniProtKB-SubCell"/>
</dbReference>
<evidence type="ECO:0000256" key="8">
    <source>
        <dbReference type="ARBA" id="ARBA00022692"/>
    </source>
</evidence>
<dbReference type="EMBL" id="HBIV01027535">
    <property type="protein sequence ID" value="CAE0668081.1"/>
    <property type="molecule type" value="Transcribed_RNA"/>
</dbReference>
<evidence type="ECO:0000256" key="5">
    <source>
        <dbReference type="ARBA" id="ARBA00022448"/>
    </source>
</evidence>
<keyword evidence="9" id="KW-0677">Repeat</keyword>
<evidence type="ECO:0000256" key="12">
    <source>
        <dbReference type="ARBA" id="ARBA00023136"/>
    </source>
</evidence>
<dbReference type="AlphaFoldDB" id="A0A7S4DSG2"/>
<accession>A0A7S4DSG2</accession>
<dbReference type="FunFam" id="1.20.1280.290:FF:000004">
    <property type="entry name" value="Sugar transporter SWEET"/>
    <property type="match status" value="1"/>
</dbReference>
<proteinExistence type="inferred from homology"/>
<dbReference type="Gene3D" id="1.20.1280.290">
    <property type="match status" value="2"/>
</dbReference>
<organism evidence="14">
    <name type="scientific">Lotharella globosa</name>
    <dbReference type="NCBI Taxonomy" id="91324"/>
    <lineage>
        <taxon>Eukaryota</taxon>
        <taxon>Sar</taxon>
        <taxon>Rhizaria</taxon>
        <taxon>Cercozoa</taxon>
        <taxon>Chlorarachniophyceae</taxon>
        <taxon>Lotharella</taxon>
    </lineage>
</organism>
<keyword evidence="8 13" id="KW-0812">Transmembrane</keyword>
<feature type="transmembrane region" description="Helical" evidence="13">
    <location>
        <begin position="44"/>
        <end position="62"/>
    </location>
</feature>
<keyword evidence="7" id="KW-0762">Sugar transport</keyword>
<evidence type="ECO:0000256" key="3">
    <source>
        <dbReference type="ARBA" id="ARBA00007809"/>
    </source>
</evidence>
<evidence type="ECO:0000256" key="11">
    <source>
        <dbReference type="ARBA" id="ARBA00023034"/>
    </source>
</evidence>
<dbReference type="GO" id="GO:0000139">
    <property type="term" value="C:Golgi membrane"/>
    <property type="evidence" value="ECO:0007669"/>
    <property type="project" value="UniProtKB-SubCell"/>
</dbReference>
<dbReference type="InterPro" id="IPR004316">
    <property type="entry name" value="SWEET_rpt"/>
</dbReference>
<dbReference type="GO" id="GO:0051119">
    <property type="term" value="F:sugar transmembrane transporter activity"/>
    <property type="evidence" value="ECO:0007669"/>
    <property type="project" value="InterPro"/>
</dbReference>
<feature type="transmembrane region" description="Helical" evidence="13">
    <location>
        <begin position="271"/>
        <end position="300"/>
    </location>
</feature>
<feature type="transmembrane region" description="Helical" evidence="13">
    <location>
        <begin position="6"/>
        <end position="24"/>
    </location>
</feature>
<keyword evidence="12 13" id="KW-0472">Membrane</keyword>
<name>A0A7S4DSG2_9EUKA</name>
<evidence type="ECO:0000256" key="1">
    <source>
        <dbReference type="ARBA" id="ARBA00004651"/>
    </source>
</evidence>
<evidence type="ECO:0000256" key="6">
    <source>
        <dbReference type="ARBA" id="ARBA00022475"/>
    </source>
</evidence>
<dbReference type="PANTHER" id="PTHR10791:SF30">
    <property type="entry name" value="SUGAR TRANSPORTER SWEET1"/>
    <property type="match status" value="1"/>
</dbReference>
<dbReference type="Pfam" id="PF03083">
    <property type="entry name" value="MtN3_slv"/>
    <property type="match status" value="2"/>
</dbReference>
<evidence type="ECO:0000256" key="4">
    <source>
        <dbReference type="ARBA" id="ARBA00021741"/>
    </source>
</evidence>
<keyword evidence="5" id="KW-0813">Transport</keyword>
<dbReference type="PANTHER" id="PTHR10791">
    <property type="entry name" value="RAG1-ACTIVATING PROTEIN 1"/>
    <property type="match status" value="1"/>
</dbReference>
<feature type="transmembrane region" description="Helical" evidence="13">
    <location>
        <begin position="133"/>
        <end position="157"/>
    </location>
</feature>
<reference evidence="14" key="1">
    <citation type="submission" date="2021-01" db="EMBL/GenBank/DDBJ databases">
        <authorList>
            <person name="Corre E."/>
            <person name="Pelletier E."/>
            <person name="Niang G."/>
            <person name="Scheremetjew M."/>
            <person name="Finn R."/>
            <person name="Kale V."/>
            <person name="Holt S."/>
            <person name="Cochrane G."/>
            <person name="Meng A."/>
            <person name="Brown T."/>
            <person name="Cohen L."/>
        </authorList>
    </citation>
    <scope>NUCLEOTIDE SEQUENCE</scope>
    <source>
        <strain evidence="14">CCCM811</strain>
    </source>
</reference>
<evidence type="ECO:0000256" key="10">
    <source>
        <dbReference type="ARBA" id="ARBA00022989"/>
    </source>
</evidence>